<dbReference type="Proteomes" id="UP001303115">
    <property type="component" value="Unassembled WGS sequence"/>
</dbReference>
<organism evidence="14 15">
    <name type="scientific">Parachaetomium inaequale</name>
    <dbReference type="NCBI Taxonomy" id="2588326"/>
    <lineage>
        <taxon>Eukaryota</taxon>
        <taxon>Fungi</taxon>
        <taxon>Dikarya</taxon>
        <taxon>Ascomycota</taxon>
        <taxon>Pezizomycotina</taxon>
        <taxon>Sordariomycetes</taxon>
        <taxon>Sordariomycetidae</taxon>
        <taxon>Sordariales</taxon>
        <taxon>Chaetomiaceae</taxon>
        <taxon>Parachaetomium</taxon>
    </lineage>
</organism>
<dbReference type="Gene3D" id="2.160.20.10">
    <property type="entry name" value="Single-stranded right-handed beta-helix, Pectin lyase-like"/>
    <property type="match status" value="1"/>
</dbReference>
<comment type="similarity">
    <text evidence="4 11">Belongs to the polysaccharide lyase 1 family.</text>
</comment>
<feature type="domain" description="Pectate lyase" evidence="13">
    <location>
        <begin position="49"/>
        <end position="260"/>
    </location>
</feature>
<reference evidence="15" key="1">
    <citation type="journal article" date="2023" name="Mol. Phylogenet. Evol.">
        <title>Genome-scale phylogeny and comparative genomics of the fungal order Sordariales.</title>
        <authorList>
            <person name="Hensen N."/>
            <person name="Bonometti L."/>
            <person name="Westerberg I."/>
            <person name="Brannstrom I.O."/>
            <person name="Guillou S."/>
            <person name="Cros-Aarteil S."/>
            <person name="Calhoun S."/>
            <person name="Haridas S."/>
            <person name="Kuo A."/>
            <person name="Mondo S."/>
            <person name="Pangilinan J."/>
            <person name="Riley R."/>
            <person name="LaButti K."/>
            <person name="Andreopoulos B."/>
            <person name="Lipzen A."/>
            <person name="Chen C."/>
            <person name="Yan M."/>
            <person name="Daum C."/>
            <person name="Ng V."/>
            <person name="Clum A."/>
            <person name="Steindorff A."/>
            <person name="Ohm R.A."/>
            <person name="Martin F."/>
            <person name="Silar P."/>
            <person name="Natvig D.O."/>
            <person name="Lalanne C."/>
            <person name="Gautier V."/>
            <person name="Ament-Velasquez S.L."/>
            <person name="Kruys A."/>
            <person name="Hutchinson M.I."/>
            <person name="Powell A.J."/>
            <person name="Barry K."/>
            <person name="Miller A.N."/>
            <person name="Grigoriev I.V."/>
            <person name="Debuchy R."/>
            <person name="Gladieux P."/>
            <person name="Hiltunen Thoren M."/>
            <person name="Johannesson H."/>
        </authorList>
    </citation>
    <scope>NUCLEOTIDE SEQUENCE [LARGE SCALE GENOMIC DNA]</scope>
    <source>
        <strain evidence="15">CBS 284.82</strain>
    </source>
</reference>
<comment type="subcellular location">
    <subcellularLocation>
        <location evidence="3 11">Secreted</location>
    </subcellularLocation>
</comment>
<dbReference type="FunFam" id="2.160.20.10:FF:000036">
    <property type="entry name" value="Pectate lyase A"/>
    <property type="match status" value="1"/>
</dbReference>
<dbReference type="PANTHER" id="PTHR31683">
    <property type="entry name" value="PECTATE LYASE 18-RELATED"/>
    <property type="match status" value="1"/>
</dbReference>
<dbReference type="PANTHER" id="PTHR31683:SF18">
    <property type="entry name" value="PECTATE LYASE 21-RELATED"/>
    <property type="match status" value="1"/>
</dbReference>
<evidence type="ECO:0000256" key="2">
    <source>
        <dbReference type="ARBA" id="ARBA00001913"/>
    </source>
</evidence>
<dbReference type="SUPFAM" id="SSF51126">
    <property type="entry name" value="Pectin lyase-like"/>
    <property type="match status" value="1"/>
</dbReference>
<keyword evidence="8 12" id="KW-0732">Signal</keyword>
<evidence type="ECO:0000313" key="15">
    <source>
        <dbReference type="Proteomes" id="UP001303115"/>
    </source>
</evidence>
<dbReference type="InterPro" id="IPR012334">
    <property type="entry name" value="Pectin_lyas_fold"/>
</dbReference>
<keyword evidence="11" id="KW-0119">Carbohydrate metabolism</keyword>
<keyword evidence="15" id="KW-1185">Reference proteome</keyword>
<name>A0AAN6P6G2_9PEZI</name>
<protein>
    <recommendedName>
        <fullName evidence="5">pectate lyase</fullName>
        <ecNumber evidence="5">4.2.2.2</ecNumber>
    </recommendedName>
</protein>
<dbReference type="GO" id="GO:0030570">
    <property type="term" value="F:pectate lyase activity"/>
    <property type="evidence" value="ECO:0007669"/>
    <property type="project" value="UniProtKB-EC"/>
</dbReference>
<evidence type="ECO:0000256" key="7">
    <source>
        <dbReference type="ARBA" id="ARBA00022723"/>
    </source>
</evidence>
<sequence length="318" mass="32989">MKFLFTATLATLASLVTATPTPTINKRASANDACDIGYASTNGGTTGGAGGTTTTVTSFAEFSAAAEGDAKKIIIVSGSISGTGSVRVGANTSVLGKAGASITGINLTVKSVKNVIVRNLKLAKVKGGDCITVQEATNVWLDHLDISGDLSVDKDYYDGLVDITHAADWVTVSNSHFHDHWKASLVGHSDSNADEDTGKLHVTYANNRWTNISSRTPSIRFGTGHIYNNYYDTITTSGVNTRMGAIVLVESSTFVNTKRAITSIDSDETGSAAVKDVDLGGSTNDAPQGSLSVPYKYSVVGSAKAKDATASSGATLTF</sequence>
<dbReference type="InterPro" id="IPR045032">
    <property type="entry name" value="PEL"/>
</dbReference>
<gene>
    <name evidence="14" type="ORF">C8A01DRAFT_20300</name>
</gene>
<proteinExistence type="inferred from homology"/>
<feature type="signal peptide" evidence="12">
    <location>
        <begin position="1"/>
        <end position="18"/>
    </location>
</feature>
<feature type="chain" id="PRO_5042913198" description="pectate lyase" evidence="12">
    <location>
        <begin position="19"/>
        <end position="318"/>
    </location>
</feature>
<dbReference type="Pfam" id="PF00544">
    <property type="entry name" value="Pectate_lyase_4"/>
    <property type="match status" value="1"/>
</dbReference>
<dbReference type="EMBL" id="MU854588">
    <property type="protein sequence ID" value="KAK4032644.1"/>
    <property type="molecule type" value="Genomic_DNA"/>
</dbReference>
<evidence type="ECO:0000256" key="11">
    <source>
        <dbReference type="RuleBase" id="RU361173"/>
    </source>
</evidence>
<evidence type="ECO:0000256" key="1">
    <source>
        <dbReference type="ARBA" id="ARBA00000695"/>
    </source>
</evidence>
<evidence type="ECO:0000256" key="10">
    <source>
        <dbReference type="ARBA" id="ARBA00023239"/>
    </source>
</evidence>
<dbReference type="EC" id="4.2.2.2" evidence="5"/>
<evidence type="ECO:0000313" key="14">
    <source>
        <dbReference type="EMBL" id="KAK4032644.1"/>
    </source>
</evidence>
<dbReference type="GO" id="GO:0005576">
    <property type="term" value="C:extracellular region"/>
    <property type="evidence" value="ECO:0007669"/>
    <property type="project" value="UniProtKB-SubCell"/>
</dbReference>
<dbReference type="SMART" id="SM00656">
    <property type="entry name" value="Amb_all"/>
    <property type="match status" value="1"/>
</dbReference>
<dbReference type="InterPro" id="IPR002022">
    <property type="entry name" value="Pec_lyase"/>
</dbReference>
<keyword evidence="11" id="KW-0624">Polysaccharide degradation</keyword>
<keyword evidence="6 11" id="KW-0964">Secreted</keyword>
<accession>A0AAN6P6G2</accession>
<comment type="cofactor">
    <cofactor evidence="2">
        <name>Ca(2+)</name>
        <dbReference type="ChEBI" id="CHEBI:29108"/>
    </cofactor>
</comment>
<dbReference type="GO" id="GO:0000272">
    <property type="term" value="P:polysaccharide catabolic process"/>
    <property type="evidence" value="ECO:0007669"/>
    <property type="project" value="UniProtKB-KW"/>
</dbReference>
<keyword evidence="7" id="KW-0479">Metal-binding</keyword>
<dbReference type="InterPro" id="IPR011050">
    <property type="entry name" value="Pectin_lyase_fold/virulence"/>
</dbReference>
<evidence type="ECO:0000256" key="5">
    <source>
        <dbReference type="ARBA" id="ARBA00012272"/>
    </source>
</evidence>
<dbReference type="AlphaFoldDB" id="A0AAN6P6G2"/>
<evidence type="ECO:0000256" key="4">
    <source>
        <dbReference type="ARBA" id="ARBA00010980"/>
    </source>
</evidence>
<evidence type="ECO:0000256" key="3">
    <source>
        <dbReference type="ARBA" id="ARBA00004613"/>
    </source>
</evidence>
<evidence type="ECO:0000256" key="9">
    <source>
        <dbReference type="ARBA" id="ARBA00022837"/>
    </source>
</evidence>
<keyword evidence="9" id="KW-0106">Calcium</keyword>
<evidence type="ECO:0000256" key="12">
    <source>
        <dbReference type="SAM" id="SignalP"/>
    </source>
</evidence>
<evidence type="ECO:0000256" key="8">
    <source>
        <dbReference type="ARBA" id="ARBA00022729"/>
    </source>
</evidence>
<keyword evidence="10 11" id="KW-0456">Lyase</keyword>
<comment type="catalytic activity">
    <reaction evidence="1">
        <text>Eliminative cleavage of (1-&gt;4)-alpha-D-galacturonan to give oligosaccharides with 4-deoxy-alpha-D-galact-4-enuronosyl groups at their non-reducing ends.</text>
        <dbReference type="EC" id="4.2.2.2"/>
    </reaction>
</comment>
<evidence type="ECO:0000259" key="13">
    <source>
        <dbReference type="SMART" id="SM00656"/>
    </source>
</evidence>
<dbReference type="GO" id="GO:0046872">
    <property type="term" value="F:metal ion binding"/>
    <property type="evidence" value="ECO:0007669"/>
    <property type="project" value="UniProtKB-KW"/>
</dbReference>
<comment type="caution">
    <text evidence="14">The sequence shown here is derived from an EMBL/GenBank/DDBJ whole genome shotgun (WGS) entry which is preliminary data.</text>
</comment>
<evidence type="ECO:0000256" key="6">
    <source>
        <dbReference type="ARBA" id="ARBA00022525"/>
    </source>
</evidence>